<dbReference type="GO" id="GO:0016787">
    <property type="term" value="F:hydrolase activity"/>
    <property type="evidence" value="ECO:0007669"/>
    <property type="project" value="UniProtKB-KW"/>
</dbReference>
<dbReference type="Proteomes" id="UP000242222">
    <property type="component" value="Unassembled WGS sequence"/>
</dbReference>
<organism evidence="3 4">
    <name type="scientific">Izhakiella capsodis</name>
    <dbReference type="NCBI Taxonomy" id="1367852"/>
    <lineage>
        <taxon>Bacteria</taxon>
        <taxon>Pseudomonadati</taxon>
        <taxon>Pseudomonadota</taxon>
        <taxon>Gammaproteobacteria</taxon>
        <taxon>Enterobacterales</taxon>
        <taxon>Erwiniaceae</taxon>
        <taxon>Izhakiella</taxon>
    </lineage>
</organism>
<keyword evidence="4" id="KW-1185">Reference proteome</keyword>
<keyword evidence="3" id="KW-0808">Transferase</keyword>
<evidence type="ECO:0000256" key="1">
    <source>
        <dbReference type="SAM" id="Phobius"/>
    </source>
</evidence>
<gene>
    <name evidence="3" type="ORF">SAMN05216516_10535</name>
</gene>
<dbReference type="InterPro" id="IPR002656">
    <property type="entry name" value="Acyl_transf_3_dom"/>
</dbReference>
<evidence type="ECO:0000313" key="4">
    <source>
        <dbReference type="Proteomes" id="UP000242222"/>
    </source>
</evidence>
<dbReference type="Pfam" id="PF01757">
    <property type="entry name" value="Acyl_transf_3"/>
    <property type="match status" value="1"/>
</dbReference>
<reference evidence="4" key="1">
    <citation type="submission" date="2016-10" db="EMBL/GenBank/DDBJ databases">
        <authorList>
            <person name="Varghese N."/>
            <person name="Submissions S."/>
        </authorList>
    </citation>
    <scope>NUCLEOTIDE SEQUENCE [LARGE SCALE GENOMIC DNA]</scope>
    <source>
        <strain evidence="4">N6PO6</strain>
    </source>
</reference>
<evidence type="ECO:0000259" key="2">
    <source>
        <dbReference type="Pfam" id="PF01757"/>
    </source>
</evidence>
<feature type="transmembrane region" description="Helical" evidence="1">
    <location>
        <begin position="247"/>
        <end position="266"/>
    </location>
</feature>
<proteinExistence type="predicted"/>
<dbReference type="InterPro" id="IPR050879">
    <property type="entry name" value="Acyltransferase_3"/>
</dbReference>
<dbReference type="GO" id="GO:0016747">
    <property type="term" value="F:acyltransferase activity, transferring groups other than amino-acyl groups"/>
    <property type="evidence" value="ECO:0007669"/>
    <property type="project" value="InterPro"/>
</dbReference>
<dbReference type="STRING" id="1367852.SAMN05216516_10535"/>
<dbReference type="GO" id="GO:0016020">
    <property type="term" value="C:membrane"/>
    <property type="evidence" value="ECO:0007669"/>
    <property type="project" value="TreeGrafter"/>
</dbReference>
<keyword evidence="3" id="KW-0012">Acyltransferase</keyword>
<dbReference type="PANTHER" id="PTHR23028:SF53">
    <property type="entry name" value="ACYL_TRANSF_3 DOMAIN-CONTAINING PROTEIN"/>
    <property type="match status" value="1"/>
</dbReference>
<protein>
    <submittedName>
        <fullName evidence="3">Peptidoglycan/LPS O-acetylase OafA/YrhL, contains acyltransferase and SGNH-hydrolase domains</fullName>
    </submittedName>
</protein>
<keyword evidence="1" id="KW-1133">Transmembrane helix</keyword>
<keyword evidence="1" id="KW-0812">Transmembrane</keyword>
<feature type="domain" description="Acyltransferase 3" evidence="2">
    <location>
        <begin position="5"/>
        <end position="292"/>
    </location>
</feature>
<name>A0A1I4XW07_9GAMM</name>
<feature type="transmembrane region" description="Helical" evidence="1">
    <location>
        <begin position="91"/>
        <end position="112"/>
    </location>
</feature>
<feature type="transmembrane region" description="Helical" evidence="1">
    <location>
        <begin position="222"/>
        <end position="240"/>
    </location>
</feature>
<sequence>MGFYRLFLAVLVLFSHCAIKFPSYNQGVTAVISFLIISGYVITKLISYKFPKKSDLKSFYIDRALRLFPQFIFYLIITSFLYLFFDGSGEISISQFLVNLIMLPLNTFAVYFNNYIIVPQSWSLGLELQFYLLIPFILSGRRKVMWAILSFALFVPAFAGLINTDYFGYRMLTGTLFIFLLGSMMAEGEKKSLWAFYIVSCVMLLFSLTVKNLSHEFNKEVLSGIVIGVPVVGLIFKINLKSKIDTLAGDLSYGVYLNHLMFFYIFNKMGFSVLSTSGALIILGSSLTMSYISLRLIEQPFYRMRHRKIRKDLPERQASK</sequence>
<dbReference type="EMBL" id="FOVC01000005">
    <property type="protein sequence ID" value="SFN29957.1"/>
    <property type="molecule type" value="Genomic_DNA"/>
</dbReference>
<dbReference type="PANTHER" id="PTHR23028">
    <property type="entry name" value="ACETYLTRANSFERASE"/>
    <property type="match status" value="1"/>
</dbReference>
<keyword evidence="1" id="KW-0472">Membrane</keyword>
<dbReference type="GO" id="GO:0000271">
    <property type="term" value="P:polysaccharide biosynthetic process"/>
    <property type="evidence" value="ECO:0007669"/>
    <property type="project" value="TreeGrafter"/>
</dbReference>
<dbReference type="AlphaFoldDB" id="A0A1I4XW07"/>
<feature type="transmembrane region" description="Helical" evidence="1">
    <location>
        <begin position="168"/>
        <end position="186"/>
    </location>
</feature>
<accession>A0A1I4XW07</accession>
<feature type="transmembrane region" description="Helical" evidence="1">
    <location>
        <begin position="27"/>
        <end position="46"/>
    </location>
</feature>
<feature type="transmembrane region" description="Helical" evidence="1">
    <location>
        <begin position="193"/>
        <end position="210"/>
    </location>
</feature>
<feature type="transmembrane region" description="Helical" evidence="1">
    <location>
        <begin position="144"/>
        <end position="162"/>
    </location>
</feature>
<evidence type="ECO:0000313" key="3">
    <source>
        <dbReference type="EMBL" id="SFN29957.1"/>
    </source>
</evidence>
<feature type="transmembrane region" description="Helical" evidence="1">
    <location>
        <begin position="278"/>
        <end position="297"/>
    </location>
</feature>
<keyword evidence="3" id="KW-0378">Hydrolase</keyword>
<feature type="transmembrane region" description="Helical" evidence="1">
    <location>
        <begin position="67"/>
        <end position="85"/>
    </location>
</feature>